<accession>A0AAP0KG72</accession>
<evidence type="ECO:0000313" key="5">
    <source>
        <dbReference type="Proteomes" id="UP001420932"/>
    </source>
</evidence>
<dbReference type="PANTHER" id="PTHR31471">
    <property type="entry name" value="OS02G0116800 PROTEIN"/>
    <property type="match status" value="1"/>
</dbReference>
<evidence type="ECO:0000256" key="1">
    <source>
        <dbReference type="ARBA" id="ARBA00005711"/>
    </source>
</evidence>
<feature type="coiled-coil region" evidence="2">
    <location>
        <begin position="39"/>
        <end position="81"/>
    </location>
</feature>
<dbReference type="Pfam" id="PF03763">
    <property type="entry name" value="Remorin_C"/>
    <property type="match status" value="1"/>
</dbReference>
<feature type="domain" description="Remorin C-terminal" evidence="3">
    <location>
        <begin position="24"/>
        <end position="90"/>
    </location>
</feature>
<organism evidence="4 5">
    <name type="scientific">Stephania yunnanensis</name>
    <dbReference type="NCBI Taxonomy" id="152371"/>
    <lineage>
        <taxon>Eukaryota</taxon>
        <taxon>Viridiplantae</taxon>
        <taxon>Streptophyta</taxon>
        <taxon>Embryophyta</taxon>
        <taxon>Tracheophyta</taxon>
        <taxon>Spermatophyta</taxon>
        <taxon>Magnoliopsida</taxon>
        <taxon>Ranunculales</taxon>
        <taxon>Menispermaceae</taxon>
        <taxon>Menispermoideae</taxon>
        <taxon>Cissampelideae</taxon>
        <taxon>Stephania</taxon>
    </lineage>
</organism>
<reference evidence="4 5" key="1">
    <citation type="submission" date="2024-01" db="EMBL/GenBank/DDBJ databases">
        <title>Genome assemblies of Stephania.</title>
        <authorList>
            <person name="Yang L."/>
        </authorList>
    </citation>
    <scope>NUCLEOTIDE SEQUENCE [LARGE SCALE GENOMIC DNA]</scope>
    <source>
        <strain evidence="4">YNDBR</strain>
        <tissue evidence="4">Leaf</tissue>
    </source>
</reference>
<gene>
    <name evidence="4" type="ORF">Syun_009467</name>
</gene>
<dbReference type="EMBL" id="JBBNAF010000004">
    <property type="protein sequence ID" value="KAK9151158.1"/>
    <property type="molecule type" value="Genomic_DNA"/>
</dbReference>
<dbReference type="AlphaFoldDB" id="A0AAP0KG72"/>
<dbReference type="PANTHER" id="PTHR31471:SF13">
    <property type="entry name" value="REMORIN FAMILY PROTEIN"/>
    <property type="match status" value="1"/>
</dbReference>
<proteinExistence type="inferred from homology"/>
<name>A0AAP0KG72_9MAGN</name>
<keyword evidence="5" id="KW-1185">Reference proteome</keyword>
<protein>
    <recommendedName>
        <fullName evidence="3">Remorin C-terminal domain-containing protein</fullName>
    </recommendedName>
</protein>
<dbReference type="Proteomes" id="UP001420932">
    <property type="component" value="Unassembled WGS sequence"/>
</dbReference>
<evidence type="ECO:0000259" key="3">
    <source>
        <dbReference type="Pfam" id="PF03763"/>
    </source>
</evidence>
<sequence length="91" mass="10535">MARASYLNICDSETYSQACTFVLVKREEAKIIAWENLQKAKTEAAIRKLEIKLKKKSSSSMDRIMKKLRLAKRKAQEMRTSILDNKSQQIV</sequence>
<comment type="caution">
    <text evidence="4">The sequence shown here is derived from an EMBL/GenBank/DDBJ whole genome shotgun (WGS) entry which is preliminary data.</text>
</comment>
<evidence type="ECO:0000256" key="2">
    <source>
        <dbReference type="SAM" id="Coils"/>
    </source>
</evidence>
<comment type="similarity">
    <text evidence="1">Belongs to the remorin family.</text>
</comment>
<evidence type="ECO:0000313" key="4">
    <source>
        <dbReference type="EMBL" id="KAK9151158.1"/>
    </source>
</evidence>
<keyword evidence="2" id="KW-0175">Coiled coil</keyword>
<dbReference type="InterPro" id="IPR005516">
    <property type="entry name" value="Remorin_C"/>
</dbReference>